<dbReference type="RefSeq" id="WP_065063325.1">
    <property type="nucleotide sequence ID" value="NZ_CADFGN010000005.1"/>
</dbReference>
<keyword evidence="5" id="KW-1185">Reference proteome</keyword>
<feature type="region of interest" description="Disordered" evidence="1">
    <location>
        <begin position="29"/>
        <end position="79"/>
    </location>
</feature>
<sequence>MGAAVVAVVFVLGLLGVPTLFGHASHAKAEQVASVHTPPAVSEKSGGDANAKADAAASDTVANPVADTTTDAATDASRP</sequence>
<proteinExistence type="predicted"/>
<dbReference type="AlphaFoldDB" id="A0A1A5X651"/>
<dbReference type="Proteomes" id="UP000247515">
    <property type="component" value="Unassembled WGS sequence"/>
</dbReference>
<accession>A0A1A5X651</accession>
<dbReference type="EMBL" id="QJJV01000037">
    <property type="protein sequence ID" value="PXX06115.1"/>
    <property type="molecule type" value="Genomic_DNA"/>
</dbReference>
<organism evidence="3 4">
    <name type="scientific">Paraburkholderia tropica</name>
    <dbReference type="NCBI Taxonomy" id="92647"/>
    <lineage>
        <taxon>Bacteria</taxon>
        <taxon>Pseudomonadati</taxon>
        <taxon>Pseudomonadota</taxon>
        <taxon>Betaproteobacteria</taxon>
        <taxon>Burkholderiales</taxon>
        <taxon>Burkholderiaceae</taxon>
        <taxon>Paraburkholderia</taxon>
    </lineage>
</organism>
<evidence type="ECO:0000313" key="5">
    <source>
        <dbReference type="Proteomes" id="UP000247515"/>
    </source>
</evidence>
<evidence type="ECO:0000256" key="1">
    <source>
        <dbReference type="SAM" id="MobiDB-lite"/>
    </source>
</evidence>
<feature type="compositionally biased region" description="Low complexity" evidence="1">
    <location>
        <begin position="66"/>
        <end position="79"/>
    </location>
</feature>
<gene>
    <name evidence="2" type="ORF">C7400_13717</name>
    <name evidence="3" type="ORF">SAMN05216550_13243</name>
</gene>
<evidence type="ECO:0000313" key="3">
    <source>
        <dbReference type="EMBL" id="SEK14897.1"/>
    </source>
</evidence>
<evidence type="ECO:0000313" key="2">
    <source>
        <dbReference type="EMBL" id="PXX06115.1"/>
    </source>
</evidence>
<dbReference type="EMBL" id="FNZM01000032">
    <property type="protein sequence ID" value="SEK14897.1"/>
    <property type="molecule type" value="Genomic_DNA"/>
</dbReference>
<protein>
    <submittedName>
        <fullName evidence="3">Uncharacterized protein</fullName>
    </submittedName>
</protein>
<evidence type="ECO:0000313" key="4">
    <source>
        <dbReference type="Proteomes" id="UP000183529"/>
    </source>
</evidence>
<dbReference type="Proteomes" id="UP000183529">
    <property type="component" value="Unassembled WGS sequence"/>
</dbReference>
<name>A0A1A5X651_9BURK</name>
<feature type="compositionally biased region" description="Low complexity" evidence="1">
    <location>
        <begin position="47"/>
        <end position="58"/>
    </location>
</feature>
<reference evidence="2 5" key="2">
    <citation type="submission" date="2018-05" db="EMBL/GenBank/DDBJ databases">
        <title>Genomic Encyclopedia of Type Strains, Phase IV (KMG-V): Genome sequencing to study the core and pangenomes of soil and plant-associated prokaryotes.</title>
        <authorList>
            <person name="Whitman W."/>
        </authorList>
    </citation>
    <scope>NUCLEOTIDE SEQUENCE [LARGE SCALE GENOMIC DNA]</scope>
    <source>
        <strain evidence="2 5">SIr-6563</strain>
    </source>
</reference>
<comment type="caution">
    <text evidence="3">The sequence shown here is derived from an EMBL/GenBank/DDBJ whole genome shotgun (WGS) entry which is preliminary data.</text>
</comment>
<reference evidence="3 4" key="1">
    <citation type="submission" date="2016-10" db="EMBL/GenBank/DDBJ databases">
        <authorList>
            <person name="Varghese N."/>
            <person name="Submissions S."/>
        </authorList>
    </citation>
    <scope>NUCLEOTIDE SEQUENCE [LARGE SCALE GENOMIC DNA]</scope>
    <source>
        <strain evidence="3 4">LMG 22274</strain>
    </source>
</reference>